<organism evidence="2 3">
    <name type="scientific">Mya arenaria</name>
    <name type="common">Soft-shell clam</name>
    <dbReference type="NCBI Taxonomy" id="6604"/>
    <lineage>
        <taxon>Eukaryota</taxon>
        <taxon>Metazoa</taxon>
        <taxon>Spiralia</taxon>
        <taxon>Lophotrochozoa</taxon>
        <taxon>Mollusca</taxon>
        <taxon>Bivalvia</taxon>
        <taxon>Autobranchia</taxon>
        <taxon>Heteroconchia</taxon>
        <taxon>Euheterodonta</taxon>
        <taxon>Imparidentia</taxon>
        <taxon>Neoheterodontei</taxon>
        <taxon>Myida</taxon>
        <taxon>Myoidea</taxon>
        <taxon>Myidae</taxon>
        <taxon>Mya</taxon>
    </lineage>
</organism>
<evidence type="ECO:0000313" key="3">
    <source>
        <dbReference type="Proteomes" id="UP001164746"/>
    </source>
</evidence>
<feature type="signal peptide" evidence="1">
    <location>
        <begin position="1"/>
        <end position="18"/>
    </location>
</feature>
<gene>
    <name evidence="2" type="ORF">MAR_004219</name>
</gene>
<keyword evidence="3" id="KW-1185">Reference proteome</keyword>
<proteinExistence type="predicted"/>
<feature type="chain" id="PRO_5047509409" evidence="1">
    <location>
        <begin position="19"/>
        <end position="49"/>
    </location>
</feature>
<evidence type="ECO:0000256" key="1">
    <source>
        <dbReference type="SAM" id="SignalP"/>
    </source>
</evidence>
<keyword evidence="1" id="KW-0732">Signal</keyword>
<evidence type="ECO:0000313" key="2">
    <source>
        <dbReference type="EMBL" id="WAR14114.1"/>
    </source>
</evidence>
<dbReference type="EMBL" id="CP111020">
    <property type="protein sequence ID" value="WAR14114.1"/>
    <property type="molecule type" value="Genomic_DNA"/>
</dbReference>
<protein>
    <submittedName>
        <fullName evidence="2">Uncharacterized protein</fullName>
    </submittedName>
</protein>
<name>A0ABY7EYE6_MYAAR</name>
<reference evidence="2" key="1">
    <citation type="submission" date="2022-11" db="EMBL/GenBank/DDBJ databases">
        <title>Centuries of genome instability and evolution in soft-shell clam transmissible cancer (bioRxiv).</title>
        <authorList>
            <person name="Hart S.F.M."/>
            <person name="Yonemitsu M.A."/>
            <person name="Giersch R.M."/>
            <person name="Beal B.F."/>
            <person name="Arriagada G."/>
            <person name="Davis B.W."/>
            <person name="Ostrander E.A."/>
            <person name="Goff S.P."/>
            <person name="Metzger M.J."/>
        </authorList>
    </citation>
    <scope>NUCLEOTIDE SEQUENCE</scope>
    <source>
        <strain evidence="2">MELC-2E11</strain>
        <tissue evidence="2">Siphon/mantle</tissue>
    </source>
</reference>
<sequence>MEMLRAALLIVVYVGTLKDVAMVNRSVYTRTNAKRVAVVLWLIARQQKQ</sequence>
<dbReference type="Proteomes" id="UP001164746">
    <property type="component" value="Chromosome 9"/>
</dbReference>
<accession>A0ABY7EYE6</accession>